<gene>
    <name evidence="1" type="ORF">IWQ57_000701</name>
</gene>
<sequence length="482" mass="51525">MKAVGLCAVVLLAASAVLATPAHTQGDIGASLKWARNTAGWDRVARVASLPNHQLRASPTKGVCDSGGAQVSGYLDTAADKHFFFWFFEAKNKAAHGNAPLVVWLNGGPGCSSMVGALTELGPCLLAADGTHTDPNPYGWNQNANLLVIDQPVATGFSYGSMVNNSASAADDFVPLLLLFYKAYPEHYAGGLHVFGESFAGHYIPAIGSAIVDHNAKAAPAGSTEVDPAHLRIPLRSVGIGNGMIKPRTQFKYYSTMACRSTYPPVLSEQTCAEMDRNYTACAPAIDACYSDHSAKSCAAADTACVDGVEALYFEEGNNNPYDVRKQCEGSLCYAIVDTAGKYLNTPSVQRALNAVDTEFQMCSENVYKKFADDYDTLRDYSGDLATVLDHGIRVLTYAGDADWICNWYGVKAVMQELDWSGKAPFNAASDTQWSVAGKPAGELRAAHGLSFLRIFGAGHMVPMDQPQASLQMLDGWLAGKL</sequence>
<evidence type="ECO:0000313" key="1">
    <source>
        <dbReference type="EMBL" id="KAJ2774700.1"/>
    </source>
</evidence>
<dbReference type="Proteomes" id="UP001140234">
    <property type="component" value="Unassembled WGS sequence"/>
</dbReference>
<comment type="caution">
    <text evidence="1">The sequence shown here is derived from an EMBL/GenBank/DDBJ whole genome shotgun (WGS) entry which is preliminary data.</text>
</comment>
<dbReference type="EMBL" id="JANBUJ010000073">
    <property type="protein sequence ID" value="KAJ2774700.1"/>
    <property type="molecule type" value="Genomic_DNA"/>
</dbReference>
<reference evidence="1" key="1">
    <citation type="submission" date="2022-07" db="EMBL/GenBank/DDBJ databases">
        <title>Phylogenomic reconstructions and comparative analyses of Kickxellomycotina fungi.</title>
        <authorList>
            <person name="Reynolds N.K."/>
            <person name="Stajich J.E."/>
            <person name="Barry K."/>
            <person name="Grigoriev I.V."/>
            <person name="Crous P."/>
            <person name="Smith M.E."/>
        </authorList>
    </citation>
    <scope>NUCLEOTIDE SEQUENCE</scope>
    <source>
        <strain evidence="1">CBS 109366</strain>
    </source>
</reference>
<name>A0ACC1K7A6_9FUNG</name>
<protein>
    <submittedName>
        <fullName evidence="1">Uncharacterized protein</fullName>
    </submittedName>
</protein>
<proteinExistence type="predicted"/>
<accession>A0ACC1K7A6</accession>
<keyword evidence="2" id="KW-1185">Reference proteome</keyword>
<evidence type="ECO:0000313" key="2">
    <source>
        <dbReference type="Proteomes" id="UP001140234"/>
    </source>
</evidence>
<organism evidence="1 2">
    <name type="scientific">Coemansia nantahalensis</name>
    <dbReference type="NCBI Taxonomy" id="2789366"/>
    <lineage>
        <taxon>Eukaryota</taxon>
        <taxon>Fungi</taxon>
        <taxon>Fungi incertae sedis</taxon>
        <taxon>Zoopagomycota</taxon>
        <taxon>Kickxellomycotina</taxon>
        <taxon>Kickxellomycetes</taxon>
        <taxon>Kickxellales</taxon>
        <taxon>Kickxellaceae</taxon>
        <taxon>Coemansia</taxon>
    </lineage>
</organism>